<dbReference type="EMBL" id="CP089983">
    <property type="protein sequence ID" value="WXB01575.1"/>
    <property type="molecule type" value="Genomic_DNA"/>
</dbReference>
<dbReference type="InterPro" id="IPR012368">
    <property type="entry name" value="OxRdtase_Mopterin-bd_su_IorB"/>
</dbReference>
<dbReference type="PIRSF" id="PIRSF036389">
    <property type="entry name" value="IOR_B"/>
    <property type="match status" value="1"/>
</dbReference>
<dbReference type="InterPro" id="IPR000674">
    <property type="entry name" value="Ald_Oxase/Xan_DH_a/b"/>
</dbReference>
<dbReference type="InterPro" id="IPR008274">
    <property type="entry name" value="AldOxase/xan_DH_MoCoBD1"/>
</dbReference>
<dbReference type="Proteomes" id="UP001374803">
    <property type="component" value="Chromosome"/>
</dbReference>
<protein>
    <submittedName>
        <fullName evidence="2">Molybdopterin-dependent oxidoreductase</fullName>
    </submittedName>
</protein>
<dbReference type="RefSeq" id="WP_394831189.1">
    <property type="nucleotide sequence ID" value="NZ_CP089929.1"/>
</dbReference>
<dbReference type="Pfam" id="PF02738">
    <property type="entry name" value="MoCoBD_1"/>
    <property type="match status" value="1"/>
</dbReference>
<evidence type="ECO:0000313" key="3">
    <source>
        <dbReference type="Proteomes" id="UP001374803"/>
    </source>
</evidence>
<dbReference type="InterPro" id="IPR006311">
    <property type="entry name" value="TAT_signal"/>
</dbReference>
<dbReference type="InterPro" id="IPR052516">
    <property type="entry name" value="N-heterocyclic_Hydroxylase"/>
</dbReference>
<keyword evidence="3" id="KW-1185">Reference proteome</keyword>
<evidence type="ECO:0000313" key="2">
    <source>
        <dbReference type="EMBL" id="WXB01575.1"/>
    </source>
</evidence>
<dbReference type="Gene3D" id="3.90.1170.50">
    <property type="entry name" value="Aldehyde oxidase/xanthine dehydrogenase, a/b hammerhead"/>
    <property type="match status" value="1"/>
</dbReference>
<proteinExistence type="predicted"/>
<organism evidence="2 3">
    <name type="scientific">Pendulispora rubella</name>
    <dbReference type="NCBI Taxonomy" id="2741070"/>
    <lineage>
        <taxon>Bacteria</taxon>
        <taxon>Pseudomonadati</taxon>
        <taxon>Myxococcota</taxon>
        <taxon>Myxococcia</taxon>
        <taxon>Myxococcales</taxon>
        <taxon>Sorangiineae</taxon>
        <taxon>Pendulisporaceae</taxon>
        <taxon>Pendulispora</taxon>
    </lineage>
</organism>
<dbReference type="SUPFAM" id="SSF56003">
    <property type="entry name" value="Molybdenum cofactor-binding domain"/>
    <property type="match status" value="2"/>
</dbReference>
<feature type="domain" description="Aldehyde oxidase/xanthine dehydrogenase a/b hammerhead" evidence="1">
    <location>
        <begin position="204"/>
        <end position="282"/>
    </location>
</feature>
<sequence length="706" mass="76199">MSTLSRRSFLGANGIVLVGCFLDSMFSGAEALAAPAPAIDLNAWIKIAADDTVTVVVSQAEMGQGIMTTLPAVLVEELGARWERVQFETSPAAVAYRNPRLQWQFTGNSESISSFFDLMRKMGASARAMLVEAAARKWGIPAASCKVEDGYVIDSASQRRESFGALAPAASKIAPPKEPRLKPEREWKLLGKPLPRVDNPAKVDGSAIFGLDFMLPGMVHAAILNCPVFGGKLVSIDRSSVAGEDGLLDVIEVPGGVATVAKTYWQARKALDALRVVWDEGPHARVDSKSLMGQYHQAMAGDDWVPVKAVGGTFPTAHSAEYESQFLAHATMEPMNATAHVTSEGCEIWAPTQGQELAQVVASTILGLPKEKVQVHRTFLGGGFGRRLLVDYVVQAVVLAKAVGRPVKAIWSREEDMRHDHYRPAVLHRMAAGFDKDGYPIGIAHRLVSPTILKSVFPPAVTDKLDPSCLEGLMETHYRIPNVRIDFHLLSIPVPTSVARTTGYGPNLFAMESFLDEAAHRAKKDPYAYRRHLLGGNPRALAVLDLAADKARWREAPPAGVHRGIAFAEAFNTMICQVVELSVQDGRVTIHRVVSAVDCGTVLNPNIAENNIEGGVAWGLSNAFKSEMTFSRGKAVEGNFDGFQILRLPEMPPCETHFIDSGARPLGGTGEVGPVTVIPAVTNAIFAATGRRIRSLPLARHGLHLG</sequence>
<dbReference type="Pfam" id="PF20256">
    <property type="entry name" value="MoCoBD_2"/>
    <property type="match status" value="2"/>
</dbReference>
<dbReference type="PROSITE" id="PS51318">
    <property type="entry name" value="TAT"/>
    <property type="match status" value="1"/>
</dbReference>
<reference evidence="2" key="1">
    <citation type="submission" date="2021-12" db="EMBL/GenBank/DDBJ databases">
        <title>Discovery of the Pendulisporaceae a myxobacterial family with distinct sporulation behavior and unique specialized metabolism.</title>
        <authorList>
            <person name="Garcia R."/>
            <person name="Popoff A."/>
            <person name="Bader C.D."/>
            <person name="Loehr J."/>
            <person name="Walesch S."/>
            <person name="Walt C."/>
            <person name="Boldt J."/>
            <person name="Bunk B."/>
            <person name="Haeckl F.J.F.P.J."/>
            <person name="Gunesch A.P."/>
            <person name="Birkelbach J."/>
            <person name="Nuebel U."/>
            <person name="Pietschmann T."/>
            <person name="Bach T."/>
            <person name="Mueller R."/>
        </authorList>
    </citation>
    <scope>NUCLEOTIDE SEQUENCE</scope>
    <source>
        <strain evidence="2">MSr11367</strain>
    </source>
</reference>
<dbReference type="InterPro" id="IPR037165">
    <property type="entry name" value="AldOxase/xan_DH_Mopterin-bd_sf"/>
</dbReference>
<name>A0ABZ2KX81_9BACT</name>
<dbReference type="PANTHER" id="PTHR47495:SF2">
    <property type="entry name" value="ALDEHYDE DEHYDROGENASE"/>
    <property type="match status" value="1"/>
</dbReference>
<gene>
    <name evidence="2" type="ORF">LVJ94_32230</name>
</gene>
<dbReference type="PANTHER" id="PTHR47495">
    <property type="entry name" value="ALDEHYDE DEHYDROGENASE"/>
    <property type="match status" value="1"/>
</dbReference>
<dbReference type="SMART" id="SM01008">
    <property type="entry name" value="Ald_Xan_dh_C"/>
    <property type="match status" value="1"/>
</dbReference>
<dbReference type="Gene3D" id="3.30.365.10">
    <property type="entry name" value="Aldehyde oxidase/xanthine dehydrogenase, molybdopterin binding domain"/>
    <property type="match status" value="4"/>
</dbReference>
<dbReference type="InterPro" id="IPR046867">
    <property type="entry name" value="AldOxase/xan_DH_MoCoBD2"/>
</dbReference>
<dbReference type="PROSITE" id="PS51257">
    <property type="entry name" value="PROKAR_LIPOPROTEIN"/>
    <property type="match status" value="1"/>
</dbReference>
<evidence type="ECO:0000259" key="1">
    <source>
        <dbReference type="SMART" id="SM01008"/>
    </source>
</evidence>
<accession>A0ABZ2KX81</accession>